<dbReference type="GO" id="GO:1901135">
    <property type="term" value="P:carbohydrate derivative metabolic process"/>
    <property type="evidence" value="ECO:0007669"/>
    <property type="project" value="InterPro"/>
</dbReference>
<organism evidence="3">
    <name type="scientific">Candidatus Caldatribacterium californiense</name>
    <dbReference type="NCBI Taxonomy" id="1454726"/>
    <lineage>
        <taxon>Bacteria</taxon>
        <taxon>Pseudomonadati</taxon>
        <taxon>Atribacterota</taxon>
        <taxon>Atribacteria</taxon>
        <taxon>Atribacterales</taxon>
        <taxon>Candidatus Caldatribacteriaceae</taxon>
        <taxon>Candidatus Caldatribacterium</taxon>
    </lineage>
</organism>
<name>A0A7V3YGR9_9BACT</name>
<dbReference type="Gene3D" id="3.40.50.10490">
    <property type="entry name" value="Glucose-6-phosphate isomerase like protein, domain 1"/>
    <property type="match status" value="1"/>
</dbReference>
<gene>
    <name evidence="3" type="ORF">ENV30_05645</name>
</gene>
<reference evidence="3" key="1">
    <citation type="journal article" date="2020" name="mSystems">
        <title>Genome- and Community-Level Interaction Insights into Carbon Utilization and Element Cycling Functions of Hydrothermarchaeota in Hydrothermal Sediment.</title>
        <authorList>
            <person name="Zhou Z."/>
            <person name="Liu Y."/>
            <person name="Xu W."/>
            <person name="Pan J."/>
            <person name="Luo Z.H."/>
            <person name="Li M."/>
        </authorList>
    </citation>
    <scope>NUCLEOTIDE SEQUENCE [LARGE SCALE GENOMIC DNA]</scope>
    <source>
        <strain evidence="3">SpSt-747</strain>
    </source>
</reference>
<sequence>MSIREKVAEVLQEAQSLLSTLEESEAEQVLCALREWQKKRLFFWARGRSFLVLKGFAMRLMHLGYVVYIVGEVTCPAIQEGDVLIVASGSGKTSSVLLFAEKARDLGAKVLAFLGRRGTPLERIAHHAVAFSPEQAGESQQLYTGGGGTRFEDALWLFCDALILALVEEREGEAYRLMMERHANLE</sequence>
<proteinExistence type="inferred from homology"/>
<dbReference type="InterPro" id="IPR017552">
    <property type="entry name" value="PHI/rmpB"/>
</dbReference>
<evidence type="ECO:0000259" key="2">
    <source>
        <dbReference type="PROSITE" id="PS51464"/>
    </source>
</evidence>
<dbReference type="NCBIfam" id="TIGR03127">
    <property type="entry name" value="RuMP_HxlB"/>
    <property type="match status" value="1"/>
</dbReference>
<dbReference type="InterPro" id="IPR001347">
    <property type="entry name" value="SIS_dom"/>
</dbReference>
<dbReference type="AlphaFoldDB" id="A0A7V3YGR9"/>
<protein>
    <submittedName>
        <fullName evidence="3">SIS domain-containing protein</fullName>
    </submittedName>
</protein>
<dbReference type="PANTHER" id="PTHR43443:SF1">
    <property type="entry name" value="3-HEXULOSE-6-PHOSPHATE ISOMERASE"/>
    <property type="match status" value="1"/>
</dbReference>
<dbReference type="InterPro" id="IPR046348">
    <property type="entry name" value="SIS_dom_sf"/>
</dbReference>
<dbReference type="PANTHER" id="PTHR43443">
    <property type="entry name" value="3-HEXULOSE-6-PHOSPHATE ISOMERASE"/>
    <property type="match status" value="1"/>
</dbReference>
<dbReference type="SUPFAM" id="SSF53697">
    <property type="entry name" value="SIS domain"/>
    <property type="match status" value="1"/>
</dbReference>
<comment type="caution">
    <text evidence="3">The sequence shown here is derived from an EMBL/GenBank/DDBJ whole genome shotgun (WGS) entry which is preliminary data.</text>
</comment>
<dbReference type="Pfam" id="PF01380">
    <property type="entry name" value="SIS"/>
    <property type="match status" value="1"/>
</dbReference>
<comment type="similarity">
    <text evidence="1">Belongs to the SIS family. PHI subfamily.</text>
</comment>
<accession>A0A7V3YGR9</accession>
<dbReference type="GO" id="GO:0016853">
    <property type="term" value="F:isomerase activity"/>
    <property type="evidence" value="ECO:0007669"/>
    <property type="project" value="InterPro"/>
</dbReference>
<feature type="domain" description="SIS" evidence="2">
    <location>
        <begin position="31"/>
        <end position="172"/>
    </location>
</feature>
<evidence type="ECO:0000313" key="3">
    <source>
        <dbReference type="EMBL" id="HGI30775.1"/>
    </source>
</evidence>
<dbReference type="GO" id="GO:0097367">
    <property type="term" value="F:carbohydrate derivative binding"/>
    <property type="evidence" value="ECO:0007669"/>
    <property type="project" value="InterPro"/>
</dbReference>
<dbReference type="EMBL" id="DTFV01000079">
    <property type="protein sequence ID" value="HGI30775.1"/>
    <property type="molecule type" value="Genomic_DNA"/>
</dbReference>
<dbReference type="PROSITE" id="PS51464">
    <property type="entry name" value="SIS"/>
    <property type="match status" value="1"/>
</dbReference>
<evidence type="ECO:0000256" key="1">
    <source>
        <dbReference type="ARBA" id="ARBA00009235"/>
    </source>
</evidence>